<dbReference type="PROSITE" id="PS50024">
    <property type="entry name" value="SEA"/>
    <property type="match status" value="1"/>
</dbReference>
<dbReference type="Gene3D" id="2.10.25.10">
    <property type="entry name" value="Laminin"/>
    <property type="match status" value="3"/>
</dbReference>
<feature type="compositionally biased region" description="Polar residues" evidence="7">
    <location>
        <begin position="943"/>
        <end position="952"/>
    </location>
</feature>
<feature type="compositionally biased region" description="Low complexity" evidence="7">
    <location>
        <begin position="547"/>
        <end position="562"/>
    </location>
</feature>
<evidence type="ECO:0000256" key="7">
    <source>
        <dbReference type="SAM" id="MobiDB-lite"/>
    </source>
</evidence>
<evidence type="ECO:0000259" key="10">
    <source>
        <dbReference type="PROSITE" id="PS50024"/>
    </source>
</evidence>
<dbReference type="InterPro" id="IPR018097">
    <property type="entry name" value="EGF_Ca-bd_CS"/>
</dbReference>
<dbReference type="Pfam" id="PF00100">
    <property type="entry name" value="Zona_pellucida"/>
    <property type="match status" value="1"/>
</dbReference>
<dbReference type="SMART" id="SM00241">
    <property type="entry name" value="ZP"/>
    <property type="match status" value="1"/>
</dbReference>
<proteinExistence type="predicted"/>
<dbReference type="InterPro" id="IPR055355">
    <property type="entry name" value="ZP-C"/>
</dbReference>
<dbReference type="SUPFAM" id="SSF57184">
    <property type="entry name" value="Growth factor receptor domain"/>
    <property type="match status" value="1"/>
</dbReference>
<dbReference type="Pfam" id="PF07645">
    <property type="entry name" value="EGF_CA"/>
    <property type="match status" value="3"/>
</dbReference>
<feature type="domain" description="SEA" evidence="10">
    <location>
        <begin position="789"/>
        <end position="901"/>
    </location>
</feature>
<keyword evidence="8" id="KW-1133">Transmembrane helix</keyword>
<gene>
    <name evidence="15" type="ORF">U0070_026381</name>
</gene>
<keyword evidence="8" id="KW-0812">Transmembrane</keyword>
<evidence type="ECO:0000256" key="4">
    <source>
        <dbReference type="ARBA" id="ARBA00023157"/>
    </source>
</evidence>
<dbReference type="EMBL" id="JBBHLL010000118">
    <property type="protein sequence ID" value="KAK7814880.1"/>
    <property type="molecule type" value="Genomic_DNA"/>
</dbReference>
<name>A0AAW0IJV5_MYOGA</name>
<dbReference type="PANTHER" id="PTHR14002:SF22">
    <property type="entry name" value="UROMODULIN-LIKE 1"/>
    <property type="match status" value="1"/>
</dbReference>
<accession>A0AAW0IJV5</accession>
<evidence type="ECO:0000256" key="3">
    <source>
        <dbReference type="ARBA" id="ARBA00022737"/>
    </source>
</evidence>
<dbReference type="PROSITE" id="PS00010">
    <property type="entry name" value="ASX_HYDROXYL"/>
    <property type="match status" value="2"/>
</dbReference>
<evidence type="ECO:0000256" key="6">
    <source>
        <dbReference type="PROSITE-ProRule" id="PRU00076"/>
    </source>
</evidence>
<sequence length="1326" mass="144522">MMSRTLRLALLALACTVDLSWASGFTENGLSLLSYQLCSYPVTRNVQRLQAVQTSHTAYVHCGAWIPWKKCPKTVYRTQYLAVEVPESRNVTDCCEGFEQFGFYCVLRESGAMGQGGAWSWREELLGLCVQACEVGQGVGGVGLLVKELKDDAIPSSERIPVSWYNVTVLVKMAFEDLQREDPGFRNHTRLLYSLVTSALQPLNTSVHYLNSASGRDTFTTVSWLLLGLPRRLKVANVSAMLDDVVNRVYEVVSIQVQDVNECLHRELHACSGEEQCLNLEGSYRCVPTQLPNHTDEDCPPIRDFMALDVTSNSFYVSWSLNSTQNHTFHVQVFKGREILRSIWTRSQTLTVPGLEAGVLYGVRTSYQGCGANVSATLAVKTDARVFQIIIRIVENSFPQVIFDMYRQGKLRLQIASLQAGSLVVTLRLTLQDPEFPVGVSTLMPMLPQLSGSTVFQVDQQGTLVQDWDECAHSSEHDCHPAARCINLEGSYTCQCLTARDANPSRAGRVCEGDMVTPTGGGQSVTTKISAPAVSVGITSLGPETLTFSPSPRHPRSTPTRSQAWTPGPPSKRGNSSTARQDMNSTGQDVELPSTAPSLGTSPGSSSSWTSSFPRTPEPTHSSLPKTTVVPLNATRGRQENLTVGPLPVTASPTGYVAWHPSPTWETPPLNSTRLQNEDPRPSFFPSLTSTSTPVAPGSPACVPGPIGKVTVSNMTSTGFSLEWSADISFSPTFYLTLVSPRGPAVTMETQDNNVTLSGLEPGALHLIEIVAKVCGKEGARRQLRVRTVARKLAGEVRIANIQYSESFRNASSREHRDLVQLFFRTVRDSLPAPLCQHMDAGRIRVDIVNITNGSVVVEFNLLIMADLDVGEVSTAFLGALQNNSVLEVDKGRTFIQDYDECEMREDDCEPGMCRNTFGSFTCSCDGGGPASHVEYSGRSCDGGSSANTIQTPGPERPPTPAGTRGDPVPQDPPLRLNLTNAVGVSCEIETVVITIQKRFLQQEAIPEASLYLGEPSCNVSNSNSTHVFLVAGWGQCGTLVQSNMTSTVVTTTLKNDLSPEGVIHHLQILSPIHCAFRNDLLTSSGYTPQWGVYTIIEDLHGTGNFVTEMQLFIGDSPIPQNYSVSASDEIKIEVGLHRQKSSLKVVLTECWATPSSNAGDPVTFGFINNSCPVPNTYTSVIQNGNSSKAQFKLRIFSFVNNSIVYLHCKLRVCMENPRNSCRIVSAGSFLVPPGEGAQKWERGWAGLTLPVWPLPLLPCAFLHPPGEPASTKRGLGTGHIIIIAVAAFTVVAGATTLLILRYQRMRGKYSLRIQTDDFSYQVFAQ</sequence>
<feature type="compositionally biased region" description="Polar residues" evidence="7">
    <location>
        <begin position="573"/>
        <end position="588"/>
    </location>
</feature>
<dbReference type="InterPro" id="IPR013783">
    <property type="entry name" value="Ig-like_fold"/>
</dbReference>
<dbReference type="InterPro" id="IPR009030">
    <property type="entry name" value="Growth_fac_rcpt_cys_sf"/>
</dbReference>
<evidence type="ECO:0000259" key="14">
    <source>
        <dbReference type="PROSITE" id="PS51041"/>
    </source>
</evidence>
<keyword evidence="1 6" id="KW-0245">EGF-like domain</keyword>
<dbReference type="InterPro" id="IPR048290">
    <property type="entry name" value="ZP_chr"/>
</dbReference>
<evidence type="ECO:0000313" key="16">
    <source>
        <dbReference type="Proteomes" id="UP001488838"/>
    </source>
</evidence>
<evidence type="ECO:0000259" key="11">
    <source>
        <dbReference type="PROSITE" id="PS50026"/>
    </source>
</evidence>
<dbReference type="PROSITE" id="PS51041">
    <property type="entry name" value="EMI"/>
    <property type="match status" value="1"/>
</dbReference>
<feature type="domain" description="EMI" evidence="14">
    <location>
        <begin position="34"/>
        <end position="107"/>
    </location>
</feature>
<feature type="chain" id="PRO_5043889230" description="Uromodulin-like 1" evidence="9">
    <location>
        <begin position="23"/>
        <end position="1326"/>
    </location>
</feature>
<reference evidence="15 16" key="1">
    <citation type="journal article" date="2023" name="bioRxiv">
        <title>Conserved and derived expression patterns and positive selection on dental genes reveal complex evolutionary context of ever-growing rodent molars.</title>
        <authorList>
            <person name="Calamari Z.T."/>
            <person name="Song A."/>
            <person name="Cohen E."/>
            <person name="Akter M."/>
            <person name="Roy R.D."/>
            <person name="Hallikas O."/>
            <person name="Christensen M.M."/>
            <person name="Li P."/>
            <person name="Marangoni P."/>
            <person name="Jernvall J."/>
            <person name="Klein O.D."/>
        </authorList>
    </citation>
    <scope>NUCLEOTIDE SEQUENCE [LARGE SCALE GENOMIC DNA]</scope>
    <source>
        <strain evidence="15">V071</strain>
    </source>
</reference>
<dbReference type="GO" id="GO:0005509">
    <property type="term" value="F:calcium ion binding"/>
    <property type="evidence" value="ECO:0007669"/>
    <property type="project" value="InterPro"/>
</dbReference>
<comment type="caution">
    <text evidence="6">Lacks conserved residue(s) required for the propagation of feature annotation.</text>
</comment>
<keyword evidence="5" id="KW-0325">Glycoprotein</keyword>
<feature type="domain" description="Fibronectin type-III" evidence="12">
    <location>
        <begin position="706"/>
        <end position="792"/>
    </location>
</feature>
<dbReference type="Pfam" id="PF23344">
    <property type="entry name" value="ZP-N"/>
    <property type="match status" value="1"/>
</dbReference>
<evidence type="ECO:0000256" key="2">
    <source>
        <dbReference type="ARBA" id="ARBA00022729"/>
    </source>
</evidence>
<dbReference type="InterPro" id="IPR000152">
    <property type="entry name" value="EGF-type_Asp/Asn_hydroxyl_site"/>
</dbReference>
<dbReference type="InterPro" id="IPR049883">
    <property type="entry name" value="NOTCH1_EGF-like"/>
</dbReference>
<dbReference type="InterPro" id="IPR000742">
    <property type="entry name" value="EGF"/>
</dbReference>
<dbReference type="PRINTS" id="PR00023">
    <property type="entry name" value="ZPELLUCIDA"/>
</dbReference>
<dbReference type="InterPro" id="IPR055356">
    <property type="entry name" value="ZP-N"/>
</dbReference>
<organism evidence="15 16">
    <name type="scientific">Myodes glareolus</name>
    <name type="common">Bank vole</name>
    <name type="synonym">Clethrionomys glareolus</name>
    <dbReference type="NCBI Taxonomy" id="447135"/>
    <lineage>
        <taxon>Eukaryota</taxon>
        <taxon>Metazoa</taxon>
        <taxon>Chordata</taxon>
        <taxon>Craniata</taxon>
        <taxon>Vertebrata</taxon>
        <taxon>Euteleostomi</taxon>
        <taxon>Mammalia</taxon>
        <taxon>Eutheria</taxon>
        <taxon>Euarchontoglires</taxon>
        <taxon>Glires</taxon>
        <taxon>Rodentia</taxon>
        <taxon>Myomorpha</taxon>
        <taxon>Muroidea</taxon>
        <taxon>Cricetidae</taxon>
        <taxon>Arvicolinae</taxon>
        <taxon>Myodes</taxon>
    </lineage>
</organism>
<dbReference type="SMART" id="SM00060">
    <property type="entry name" value="FN3"/>
    <property type="match status" value="2"/>
</dbReference>
<dbReference type="InterPro" id="IPR001507">
    <property type="entry name" value="ZP_dom"/>
</dbReference>
<dbReference type="InterPro" id="IPR000082">
    <property type="entry name" value="SEA_dom"/>
</dbReference>
<dbReference type="SMART" id="SM00181">
    <property type="entry name" value="EGF"/>
    <property type="match status" value="2"/>
</dbReference>
<dbReference type="Proteomes" id="UP001488838">
    <property type="component" value="Unassembled WGS sequence"/>
</dbReference>
<dbReference type="PROSITE" id="PS51034">
    <property type="entry name" value="ZP_2"/>
    <property type="match status" value="1"/>
</dbReference>
<evidence type="ECO:0000256" key="1">
    <source>
        <dbReference type="ARBA" id="ARBA00022536"/>
    </source>
</evidence>
<evidence type="ECO:0008006" key="17">
    <source>
        <dbReference type="Google" id="ProtNLM"/>
    </source>
</evidence>
<dbReference type="PROSITE" id="PS01187">
    <property type="entry name" value="EGF_CA"/>
    <property type="match status" value="3"/>
</dbReference>
<keyword evidence="8" id="KW-0472">Membrane</keyword>
<dbReference type="PANTHER" id="PTHR14002">
    <property type="entry name" value="ENDOGLIN/TGF-BETA RECEPTOR TYPE III"/>
    <property type="match status" value="1"/>
</dbReference>
<dbReference type="GO" id="GO:0071944">
    <property type="term" value="C:cell periphery"/>
    <property type="evidence" value="ECO:0007669"/>
    <property type="project" value="UniProtKB-ARBA"/>
</dbReference>
<evidence type="ECO:0000256" key="5">
    <source>
        <dbReference type="ARBA" id="ARBA00023180"/>
    </source>
</evidence>
<feature type="domain" description="ZP" evidence="13">
    <location>
        <begin position="986"/>
        <end position="1229"/>
    </location>
</feature>
<dbReference type="CDD" id="cd00063">
    <property type="entry name" value="FN3"/>
    <property type="match status" value="1"/>
</dbReference>
<dbReference type="SUPFAM" id="SSF49265">
    <property type="entry name" value="Fibronectin type III"/>
    <property type="match status" value="1"/>
</dbReference>
<dbReference type="CDD" id="cd00054">
    <property type="entry name" value="EGF_CA"/>
    <property type="match status" value="3"/>
</dbReference>
<dbReference type="PROSITE" id="PS50853">
    <property type="entry name" value="FN3"/>
    <property type="match status" value="1"/>
</dbReference>
<keyword evidence="2 9" id="KW-0732">Signal</keyword>
<feature type="compositionally biased region" description="Low complexity" evidence="7">
    <location>
        <begin position="593"/>
        <end position="615"/>
    </location>
</feature>
<dbReference type="SMART" id="SM00179">
    <property type="entry name" value="EGF_CA"/>
    <property type="match status" value="3"/>
</dbReference>
<evidence type="ECO:0000259" key="13">
    <source>
        <dbReference type="PROSITE" id="PS51034"/>
    </source>
</evidence>
<feature type="signal peptide" evidence="9">
    <location>
        <begin position="1"/>
        <end position="22"/>
    </location>
</feature>
<dbReference type="InterPro" id="IPR042235">
    <property type="entry name" value="ZP-C_dom"/>
</dbReference>
<protein>
    <recommendedName>
        <fullName evidence="17">Uromodulin-like 1</fullName>
    </recommendedName>
</protein>
<evidence type="ECO:0000256" key="8">
    <source>
        <dbReference type="SAM" id="Phobius"/>
    </source>
</evidence>
<evidence type="ECO:0000313" key="15">
    <source>
        <dbReference type="EMBL" id="KAK7814880.1"/>
    </source>
</evidence>
<dbReference type="InterPro" id="IPR001881">
    <property type="entry name" value="EGF-like_Ca-bd_dom"/>
</dbReference>
<dbReference type="InterPro" id="IPR036116">
    <property type="entry name" value="FN3_sf"/>
</dbReference>
<feature type="region of interest" description="Disordered" evidence="7">
    <location>
        <begin position="542"/>
        <end position="631"/>
    </location>
</feature>
<dbReference type="PROSITE" id="PS50026">
    <property type="entry name" value="EGF_3"/>
    <property type="match status" value="2"/>
</dbReference>
<keyword evidence="3" id="KW-0677">Repeat</keyword>
<evidence type="ECO:0000256" key="9">
    <source>
        <dbReference type="SAM" id="SignalP"/>
    </source>
</evidence>
<dbReference type="Gene3D" id="2.60.40.10">
    <property type="entry name" value="Immunoglobulins"/>
    <property type="match status" value="1"/>
</dbReference>
<dbReference type="InterPro" id="IPR003961">
    <property type="entry name" value="FN3_dom"/>
</dbReference>
<feature type="domain" description="EGF-like" evidence="11">
    <location>
        <begin position="467"/>
        <end position="512"/>
    </location>
</feature>
<dbReference type="InterPro" id="IPR011489">
    <property type="entry name" value="EMI_domain"/>
</dbReference>
<feature type="transmembrane region" description="Helical" evidence="8">
    <location>
        <begin position="1281"/>
        <end position="1301"/>
    </location>
</feature>
<keyword evidence="4" id="KW-1015">Disulfide bond</keyword>
<comment type="caution">
    <text evidence="15">The sequence shown here is derived from an EMBL/GenBank/DDBJ whole genome shotgun (WGS) entry which is preliminary data.</text>
</comment>
<dbReference type="FunFam" id="2.10.25.10:FF:000038">
    <property type="entry name" value="Fibrillin 2"/>
    <property type="match status" value="1"/>
</dbReference>
<keyword evidence="16" id="KW-1185">Reference proteome</keyword>
<feature type="region of interest" description="Disordered" evidence="7">
    <location>
        <begin position="942"/>
        <end position="973"/>
    </location>
</feature>
<dbReference type="Gene3D" id="2.60.40.3210">
    <property type="entry name" value="Zona pellucida, ZP-N domain"/>
    <property type="match status" value="1"/>
</dbReference>
<feature type="domain" description="EGF-like" evidence="11">
    <location>
        <begin position="898"/>
        <end position="942"/>
    </location>
</feature>
<dbReference type="Gene3D" id="2.60.40.4100">
    <property type="entry name" value="Zona pellucida, ZP-C domain"/>
    <property type="match status" value="1"/>
</dbReference>
<evidence type="ECO:0000259" key="12">
    <source>
        <dbReference type="PROSITE" id="PS50853"/>
    </source>
</evidence>